<evidence type="ECO:0000313" key="2">
    <source>
        <dbReference type="Proteomes" id="UP001229421"/>
    </source>
</evidence>
<organism evidence="1 2">
    <name type="scientific">Tagetes erecta</name>
    <name type="common">African marigold</name>
    <dbReference type="NCBI Taxonomy" id="13708"/>
    <lineage>
        <taxon>Eukaryota</taxon>
        <taxon>Viridiplantae</taxon>
        <taxon>Streptophyta</taxon>
        <taxon>Embryophyta</taxon>
        <taxon>Tracheophyta</taxon>
        <taxon>Spermatophyta</taxon>
        <taxon>Magnoliopsida</taxon>
        <taxon>eudicotyledons</taxon>
        <taxon>Gunneridae</taxon>
        <taxon>Pentapetalae</taxon>
        <taxon>asterids</taxon>
        <taxon>campanulids</taxon>
        <taxon>Asterales</taxon>
        <taxon>Asteraceae</taxon>
        <taxon>Asteroideae</taxon>
        <taxon>Heliantheae alliance</taxon>
        <taxon>Tageteae</taxon>
        <taxon>Tagetes</taxon>
    </lineage>
</organism>
<accession>A0AAD8K0A2</accession>
<dbReference type="Proteomes" id="UP001229421">
    <property type="component" value="Unassembled WGS sequence"/>
</dbReference>
<proteinExistence type="predicted"/>
<evidence type="ECO:0000313" key="1">
    <source>
        <dbReference type="EMBL" id="KAK1414050.1"/>
    </source>
</evidence>
<sequence length="99" mass="11194">MIRMAIVWLSWVSRNELDFKSKPLSIDAIVREYYVNKKNSVRAKHPSSWYFTSYKEFVDLIDNSGPGSNDSKRLIHSSSSLPAGSLGIEVLLSSRSLSQ</sequence>
<protein>
    <submittedName>
        <fullName evidence="1">Uncharacterized protein</fullName>
    </submittedName>
</protein>
<keyword evidence="2" id="KW-1185">Reference proteome</keyword>
<dbReference type="AlphaFoldDB" id="A0AAD8K0A2"/>
<dbReference type="EMBL" id="JAUHHV010000008">
    <property type="protein sequence ID" value="KAK1414050.1"/>
    <property type="molecule type" value="Genomic_DNA"/>
</dbReference>
<name>A0AAD8K0A2_TARER</name>
<reference evidence="1" key="1">
    <citation type="journal article" date="2023" name="bioRxiv">
        <title>Improved chromosome-level genome assembly for marigold (Tagetes erecta).</title>
        <authorList>
            <person name="Jiang F."/>
            <person name="Yuan L."/>
            <person name="Wang S."/>
            <person name="Wang H."/>
            <person name="Xu D."/>
            <person name="Wang A."/>
            <person name="Fan W."/>
        </authorList>
    </citation>
    <scope>NUCLEOTIDE SEQUENCE</scope>
    <source>
        <strain evidence="1">WSJ</strain>
        <tissue evidence="1">Leaf</tissue>
    </source>
</reference>
<comment type="caution">
    <text evidence="1">The sequence shown here is derived from an EMBL/GenBank/DDBJ whole genome shotgun (WGS) entry which is preliminary data.</text>
</comment>
<gene>
    <name evidence="1" type="ORF">QVD17_29788</name>
</gene>